<feature type="binding site" evidence="11">
    <location>
        <position position="123"/>
    </location>
    <ligand>
        <name>NAD(+)</name>
        <dbReference type="ChEBI" id="CHEBI:57540"/>
    </ligand>
</feature>
<dbReference type="InterPro" id="IPR001236">
    <property type="entry name" value="Lactate/malate_DH_N"/>
</dbReference>
<accession>A0A0A1UDK9</accession>
<feature type="binding site" evidence="11">
    <location>
        <begin position="147"/>
        <end position="149"/>
    </location>
    <ligand>
        <name>NAD(+)</name>
        <dbReference type="ChEBI" id="CHEBI:57540"/>
    </ligand>
</feature>
<comment type="similarity">
    <text evidence="2">Belongs to the LDH/MDH superfamily. MDH type 2 family.</text>
</comment>
<dbReference type="OMA" id="HTWVNGT"/>
<dbReference type="FunFam" id="3.90.110.10:FF:000014">
    <property type="entry name" value="Malate dehydrogenase"/>
    <property type="match status" value="1"/>
</dbReference>
<comment type="function">
    <text evidence="1">Catalyzes the reversible oxidation of malate to oxaloacetate.</text>
</comment>
<dbReference type="PROSITE" id="PS00068">
    <property type="entry name" value="MDH"/>
    <property type="match status" value="1"/>
</dbReference>
<evidence type="ECO:0000256" key="12">
    <source>
        <dbReference type="RuleBase" id="RU003369"/>
    </source>
</evidence>
<comment type="subunit">
    <text evidence="3">Homodimer.</text>
</comment>
<proteinExistence type="inferred from homology"/>
<dbReference type="SUPFAM" id="SSF51735">
    <property type="entry name" value="NAD(P)-binding Rossmann-fold domains"/>
    <property type="match status" value="1"/>
</dbReference>
<dbReference type="EC" id="1.1.1.37" evidence="4 13"/>
<evidence type="ECO:0000256" key="8">
    <source>
        <dbReference type="ARBA" id="ARBA00048313"/>
    </source>
</evidence>
<dbReference type="GO" id="GO:0030060">
    <property type="term" value="F:L-malate dehydrogenase (NAD+) activity"/>
    <property type="evidence" value="ECO:0007669"/>
    <property type="project" value="UniProtKB-EC"/>
</dbReference>
<keyword evidence="7 11" id="KW-0520">NAD</keyword>
<sequence length="355" mass="39346">MSTESTKYWSRINTDPLKVNSCEPIHVLVTGAAGQIGYNLTFLIAHGLMFGPSQTVVLHLYDIVVEAMEGVRMEITDCCFPLVKGVVASNKTEVAFKDVETAILVAGMPRKVGMERKELIGINTRIMKEQALALKNYASPDVRVLVVANPANTNALVVANNAGIDVKQITCLTRLDQNRAIAQIALKLNVNVEDVKDAFVWGNHSEKQCPDIYHATLSTPLGYKKVTEIVEASWLEAFNKIVQERGAKVIEMRKASSAASAAKAIVDHFRDWTLGTDKEKIVCMGIYSEGQYGIPKGIFFSMPVICYGGEYHVVDDLVLDPSTKEMLKNSEEELIEEKKLELAFEEIKQMSHVHE</sequence>
<evidence type="ECO:0000259" key="15">
    <source>
        <dbReference type="Pfam" id="PF02866"/>
    </source>
</evidence>
<dbReference type="OrthoDB" id="4069699at2759"/>
<dbReference type="Gene3D" id="3.90.110.10">
    <property type="entry name" value="Lactate dehydrogenase/glycoside hydrolase, family 4, C-terminal"/>
    <property type="match status" value="1"/>
</dbReference>
<evidence type="ECO:0000256" key="9">
    <source>
        <dbReference type="PIRSR" id="PIRSR000102-1"/>
    </source>
</evidence>
<dbReference type="Proteomes" id="UP000014680">
    <property type="component" value="Unassembled WGS sequence"/>
</dbReference>
<evidence type="ECO:0000256" key="10">
    <source>
        <dbReference type="PIRSR" id="PIRSR000102-2"/>
    </source>
</evidence>
<feature type="binding site" evidence="10">
    <location>
        <position position="116"/>
    </location>
    <ligand>
        <name>substrate</name>
    </ligand>
</feature>
<comment type="catalytic activity">
    <reaction evidence="8 13">
        <text>(S)-malate + NAD(+) = oxaloacetate + NADH + H(+)</text>
        <dbReference type="Rhea" id="RHEA:21432"/>
        <dbReference type="ChEBI" id="CHEBI:15378"/>
        <dbReference type="ChEBI" id="CHEBI:15589"/>
        <dbReference type="ChEBI" id="CHEBI:16452"/>
        <dbReference type="ChEBI" id="CHEBI:57540"/>
        <dbReference type="ChEBI" id="CHEBI:57945"/>
        <dbReference type="EC" id="1.1.1.37"/>
    </reaction>
</comment>
<dbReference type="InterPro" id="IPR036291">
    <property type="entry name" value="NAD(P)-bd_dom_sf"/>
</dbReference>
<reference evidence="16 17" key="1">
    <citation type="submission" date="2012-10" db="EMBL/GenBank/DDBJ databases">
        <authorList>
            <person name="Zafar N."/>
            <person name="Inman J."/>
            <person name="Hall N."/>
            <person name="Lorenzi H."/>
            <person name="Caler E."/>
        </authorList>
    </citation>
    <scope>NUCLEOTIDE SEQUENCE [LARGE SCALE GENOMIC DNA]</scope>
    <source>
        <strain evidence="16 17">IP1</strain>
    </source>
</reference>
<dbReference type="AlphaFoldDB" id="A0A0A1UDK9"/>
<dbReference type="KEGG" id="eiv:EIN_498870"/>
<dbReference type="CDD" id="cd00704">
    <property type="entry name" value="MDH"/>
    <property type="match status" value="1"/>
</dbReference>
<dbReference type="NCBIfam" id="NF003916">
    <property type="entry name" value="PRK05442.1"/>
    <property type="match status" value="1"/>
</dbReference>
<dbReference type="Pfam" id="PF02866">
    <property type="entry name" value="Ldh_1_C"/>
    <property type="match status" value="1"/>
</dbReference>
<dbReference type="GO" id="GO:0006099">
    <property type="term" value="P:tricarboxylic acid cycle"/>
    <property type="evidence" value="ECO:0007669"/>
    <property type="project" value="UniProtKB-KW"/>
</dbReference>
<feature type="domain" description="Lactate/malate dehydrogenase N-terminal" evidence="14">
    <location>
        <begin position="26"/>
        <end position="169"/>
    </location>
</feature>
<dbReference type="InterPro" id="IPR022383">
    <property type="entry name" value="Lactate/malate_DH_C"/>
</dbReference>
<dbReference type="InterPro" id="IPR010945">
    <property type="entry name" value="Malate_DH_type2"/>
</dbReference>
<feature type="binding site" evidence="11">
    <location>
        <begin position="31"/>
        <end position="37"/>
    </location>
    <ligand>
        <name>NAD(+)</name>
        <dbReference type="ChEBI" id="CHEBI:57540"/>
    </ligand>
</feature>
<feature type="binding site" evidence="10">
    <location>
        <position position="149"/>
    </location>
    <ligand>
        <name>substrate</name>
    </ligand>
</feature>
<evidence type="ECO:0000256" key="11">
    <source>
        <dbReference type="PIRSR" id="PIRSR000102-3"/>
    </source>
</evidence>
<evidence type="ECO:0000256" key="2">
    <source>
        <dbReference type="ARBA" id="ARBA00009613"/>
    </source>
</evidence>
<evidence type="ECO:0000259" key="14">
    <source>
        <dbReference type="Pfam" id="PF00056"/>
    </source>
</evidence>
<dbReference type="InterPro" id="IPR001557">
    <property type="entry name" value="L-lactate/malate_DH"/>
</dbReference>
<organism evidence="16 17">
    <name type="scientific">Entamoeba invadens IP1</name>
    <dbReference type="NCBI Taxonomy" id="370355"/>
    <lineage>
        <taxon>Eukaryota</taxon>
        <taxon>Amoebozoa</taxon>
        <taxon>Evosea</taxon>
        <taxon>Archamoebae</taxon>
        <taxon>Mastigamoebida</taxon>
        <taxon>Entamoebidae</taxon>
        <taxon>Entamoeba</taxon>
    </lineage>
</organism>
<evidence type="ECO:0000256" key="6">
    <source>
        <dbReference type="ARBA" id="ARBA00023002"/>
    </source>
</evidence>
<dbReference type="GO" id="GO:0006108">
    <property type="term" value="P:malate metabolic process"/>
    <property type="evidence" value="ECO:0007669"/>
    <property type="project" value="InterPro"/>
</dbReference>
<evidence type="ECO:0000256" key="4">
    <source>
        <dbReference type="ARBA" id="ARBA00012995"/>
    </source>
</evidence>
<feature type="binding site" evidence="10">
    <location>
        <position position="110"/>
    </location>
    <ligand>
        <name>substrate</name>
    </ligand>
</feature>
<dbReference type="GeneID" id="14893618"/>
<evidence type="ECO:0000256" key="3">
    <source>
        <dbReference type="ARBA" id="ARBA00011738"/>
    </source>
</evidence>
<gene>
    <name evidence="16" type="ORF">EIN_498870</name>
</gene>
<feature type="binding site" evidence="11">
    <location>
        <position position="62"/>
    </location>
    <ligand>
        <name>NAD(+)</name>
        <dbReference type="ChEBI" id="CHEBI:57540"/>
    </ligand>
</feature>
<dbReference type="PIRSF" id="PIRSF000102">
    <property type="entry name" value="Lac_mal_DH"/>
    <property type="match status" value="1"/>
</dbReference>
<keyword evidence="6 12" id="KW-0560">Oxidoreductase</keyword>
<dbReference type="EMBL" id="KB206184">
    <property type="protein sequence ID" value="ELP94657.1"/>
    <property type="molecule type" value="Genomic_DNA"/>
</dbReference>
<feature type="active site" description="Proton acceptor" evidence="9">
    <location>
        <position position="204"/>
    </location>
</feature>
<evidence type="ECO:0000313" key="17">
    <source>
        <dbReference type="Proteomes" id="UP000014680"/>
    </source>
</evidence>
<keyword evidence="5 13" id="KW-0816">Tricarboxylic acid cycle</keyword>
<dbReference type="VEuPathDB" id="AmoebaDB:EIN_498870"/>
<evidence type="ECO:0000256" key="1">
    <source>
        <dbReference type="ARBA" id="ARBA00003966"/>
    </source>
</evidence>
<dbReference type="PANTHER" id="PTHR23382">
    <property type="entry name" value="MALATE DEHYDROGENASE"/>
    <property type="match status" value="1"/>
</dbReference>
<evidence type="ECO:0000256" key="13">
    <source>
        <dbReference type="RuleBase" id="RU003405"/>
    </source>
</evidence>
<protein>
    <recommendedName>
        <fullName evidence="4 13">Malate dehydrogenase</fullName>
        <ecNumber evidence="4 13">1.1.1.37</ecNumber>
    </recommendedName>
</protein>
<feature type="binding site" evidence="10">
    <location>
        <position position="179"/>
    </location>
    <ligand>
        <name>substrate</name>
    </ligand>
</feature>
<feature type="domain" description="Lactate/malate dehydrogenase C-terminal" evidence="15">
    <location>
        <begin position="173"/>
        <end position="344"/>
    </location>
</feature>
<dbReference type="Pfam" id="PF00056">
    <property type="entry name" value="Ldh_1_N"/>
    <property type="match status" value="1"/>
</dbReference>
<dbReference type="InterPro" id="IPR015955">
    <property type="entry name" value="Lactate_DH/Glyco_Ohase_4_C"/>
</dbReference>
<evidence type="ECO:0000313" key="16">
    <source>
        <dbReference type="EMBL" id="ELP94657.1"/>
    </source>
</evidence>
<dbReference type="RefSeq" id="XP_004261428.1">
    <property type="nucleotide sequence ID" value="XM_004261380.1"/>
</dbReference>
<name>A0A0A1UDK9_ENTIV</name>
<keyword evidence="17" id="KW-1185">Reference proteome</keyword>
<evidence type="ECO:0000256" key="7">
    <source>
        <dbReference type="ARBA" id="ARBA00023027"/>
    </source>
</evidence>
<dbReference type="Gene3D" id="3.40.50.720">
    <property type="entry name" value="NAD(P)-binding Rossmann-like Domain"/>
    <property type="match status" value="1"/>
</dbReference>
<dbReference type="NCBIfam" id="TIGR01759">
    <property type="entry name" value="MalateDH-SF1"/>
    <property type="match status" value="1"/>
</dbReference>
<dbReference type="InterPro" id="IPR001252">
    <property type="entry name" value="Malate_DH_AS"/>
</dbReference>
<dbReference type="SUPFAM" id="SSF56327">
    <property type="entry name" value="LDH C-terminal domain-like"/>
    <property type="match status" value="1"/>
</dbReference>
<dbReference type="FunFam" id="3.40.50.720:FF:000010">
    <property type="entry name" value="Malate dehydrogenase"/>
    <property type="match status" value="1"/>
</dbReference>
<evidence type="ECO:0000256" key="5">
    <source>
        <dbReference type="ARBA" id="ARBA00022532"/>
    </source>
</evidence>